<dbReference type="SMART" id="SM00368">
    <property type="entry name" value="LRR_RI"/>
    <property type="match status" value="5"/>
</dbReference>
<evidence type="ECO:0000313" key="3">
    <source>
        <dbReference type="RefSeq" id="XP_022305863.1"/>
    </source>
</evidence>
<name>A0A8B8BR90_CRAVI</name>
<dbReference type="GeneID" id="111112588"/>
<feature type="region of interest" description="Disordered" evidence="1">
    <location>
        <begin position="355"/>
        <end position="489"/>
    </location>
</feature>
<feature type="region of interest" description="Disordered" evidence="1">
    <location>
        <begin position="1"/>
        <end position="88"/>
    </location>
</feature>
<feature type="compositionally biased region" description="Low complexity" evidence="1">
    <location>
        <begin position="1"/>
        <end position="11"/>
    </location>
</feature>
<keyword evidence="2" id="KW-1185">Reference proteome</keyword>
<proteinExistence type="predicted"/>
<organism evidence="2 3">
    <name type="scientific">Crassostrea virginica</name>
    <name type="common">Eastern oyster</name>
    <dbReference type="NCBI Taxonomy" id="6565"/>
    <lineage>
        <taxon>Eukaryota</taxon>
        <taxon>Metazoa</taxon>
        <taxon>Spiralia</taxon>
        <taxon>Lophotrochozoa</taxon>
        <taxon>Mollusca</taxon>
        <taxon>Bivalvia</taxon>
        <taxon>Autobranchia</taxon>
        <taxon>Pteriomorphia</taxon>
        <taxon>Ostreida</taxon>
        <taxon>Ostreoidea</taxon>
        <taxon>Ostreidae</taxon>
        <taxon>Crassostrea</taxon>
    </lineage>
</organism>
<feature type="compositionally biased region" description="Acidic residues" evidence="1">
    <location>
        <begin position="139"/>
        <end position="151"/>
    </location>
</feature>
<dbReference type="RefSeq" id="XP_022305863.1">
    <property type="nucleotide sequence ID" value="XM_022450155.1"/>
</dbReference>
<dbReference type="PANTHER" id="PTHR46984:SF1">
    <property type="entry name" value="LEUCINE-RICH REPEAT-CONTAINING PROTEIN 71"/>
    <property type="match status" value="1"/>
</dbReference>
<reference evidence="3" key="1">
    <citation type="submission" date="2025-08" db="UniProtKB">
        <authorList>
            <consortium name="RefSeq"/>
        </authorList>
    </citation>
    <scope>IDENTIFICATION</scope>
    <source>
        <tissue evidence="3">Whole sample</tissue>
    </source>
</reference>
<gene>
    <name evidence="3" type="primary">LOC111112588</name>
</gene>
<dbReference type="Proteomes" id="UP000694844">
    <property type="component" value="Chromosome 9"/>
</dbReference>
<feature type="compositionally biased region" description="Basic and acidic residues" evidence="1">
    <location>
        <begin position="381"/>
        <end position="405"/>
    </location>
</feature>
<sequence>MSASKKNSGGNKSHHSSESNSGLSTPKSGSKTPRSASKSRITFARVANKIKMGKKVEKSLKGEKNQSAISQDEEDPNKTPEPYSCTGNFQADFTELCRRNSMAAIPPVIHRARPPTQAAPESSKPEKGKDKGKSAVPEPEPEPEVDPEGENAEPPPKTYVVKDKFEYFKPCVQVEMENYDKPETVTEIYIRGWKIDDIMMNTLKQCWSVMEKLHTINLWNVGLNGETLSIMASTLPSIVNLRTLILDGNVVTEENWHELITDESPVQNLSLRHCGMTDKGAKSIGEALGTVKRTNTKLVTLNLAGNQISDQGAIDIANGLRMNRTLMSLSLASNQIGDKGAIKLGEVLSRFPLSHEEVVERRKQKSSMGSPDRNKSPPPSRRADSKDRPGSVRSSSQHDKSDKSKQKQSAKTKKDAGKGGKEAPKEEEKHDKSKGKKDDKAAAKKDSKSGKASLVADTKNAAKGKSKGKDKGKPSQAEPEDMGDSSFINPLTDEADFIDGQLWVPGNRLLINLNLSRNQINEQGMAAILKAMQYQTTLALGSKSGGTGLMRICVFKNKISSDHDIVRKINDIMLPKDPFYKPPPQTPEAESTS</sequence>
<feature type="compositionally biased region" description="Polar residues" evidence="1">
    <location>
        <begin position="25"/>
        <end position="40"/>
    </location>
</feature>
<evidence type="ECO:0000313" key="2">
    <source>
        <dbReference type="Proteomes" id="UP000694844"/>
    </source>
</evidence>
<feature type="compositionally biased region" description="Basic and acidic residues" evidence="1">
    <location>
        <begin position="54"/>
        <end position="64"/>
    </location>
</feature>
<feature type="compositionally biased region" description="Basic and acidic residues" evidence="1">
    <location>
        <begin position="412"/>
        <end position="449"/>
    </location>
</feature>
<dbReference type="Pfam" id="PF13516">
    <property type="entry name" value="LRR_6"/>
    <property type="match status" value="4"/>
</dbReference>
<dbReference type="OrthoDB" id="120976at2759"/>
<dbReference type="PANTHER" id="PTHR46984">
    <property type="entry name" value="LEUCINE-RICH REPEAT-CONTAINING PROTEIN 71"/>
    <property type="match status" value="1"/>
</dbReference>
<feature type="region of interest" description="Disordered" evidence="1">
    <location>
        <begin position="105"/>
        <end position="157"/>
    </location>
</feature>
<dbReference type="InterPro" id="IPR053040">
    <property type="entry name" value="LRR-containing_protein_71"/>
</dbReference>
<accession>A0A8B8BR90</accession>
<dbReference type="AlphaFoldDB" id="A0A8B8BR90"/>
<feature type="compositionally biased region" description="Basic and acidic residues" evidence="1">
    <location>
        <begin position="123"/>
        <end position="133"/>
    </location>
</feature>
<protein>
    <submittedName>
        <fullName evidence="3">Leucine-rich repeat-containing protein 71-like isoform X19</fullName>
    </submittedName>
</protein>
<evidence type="ECO:0000256" key="1">
    <source>
        <dbReference type="SAM" id="MobiDB-lite"/>
    </source>
</evidence>
<dbReference type="InterPro" id="IPR001611">
    <property type="entry name" value="Leu-rich_rpt"/>
</dbReference>
<dbReference type="SUPFAM" id="SSF52047">
    <property type="entry name" value="RNI-like"/>
    <property type="match status" value="1"/>
</dbReference>
<dbReference type="InterPro" id="IPR032675">
    <property type="entry name" value="LRR_dom_sf"/>
</dbReference>
<dbReference type="Gene3D" id="3.80.10.10">
    <property type="entry name" value="Ribonuclease Inhibitor"/>
    <property type="match status" value="1"/>
</dbReference>